<keyword evidence="3" id="KW-1185">Reference proteome</keyword>
<comment type="caution">
    <text evidence="2">The sequence shown here is derived from an EMBL/GenBank/DDBJ whole genome shotgun (WGS) entry which is preliminary data.</text>
</comment>
<gene>
    <name evidence="2" type="ORF">CRG98_003187</name>
</gene>
<feature type="compositionally biased region" description="Pro residues" evidence="1">
    <location>
        <begin position="24"/>
        <end position="42"/>
    </location>
</feature>
<feature type="compositionally biased region" description="Acidic residues" evidence="1">
    <location>
        <begin position="134"/>
        <end position="143"/>
    </location>
</feature>
<evidence type="ECO:0000313" key="3">
    <source>
        <dbReference type="Proteomes" id="UP000233551"/>
    </source>
</evidence>
<name>A0A2I0L6R1_PUNGR</name>
<proteinExistence type="predicted"/>
<feature type="compositionally biased region" description="Basic and acidic residues" evidence="1">
    <location>
        <begin position="120"/>
        <end position="133"/>
    </location>
</feature>
<feature type="region of interest" description="Disordered" evidence="1">
    <location>
        <begin position="89"/>
        <end position="143"/>
    </location>
</feature>
<reference evidence="2 3" key="1">
    <citation type="submission" date="2017-11" db="EMBL/GenBank/DDBJ databases">
        <title>De-novo sequencing of pomegranate (Punica granatum L.) genome.</title>
        <authorList>
            <person name="Akparov Z."/>
            <person name="Amiraslanov A."/>
            <person name="Hajiyeva S."/>
            <person name="Abbasov M."/>
            <person name="Kaur K."/>
            <person name="Hamwieh A."/>
            <person name="Solovyev V."/>
            <person name="Salamov A."/>
            <person name="Braich B."/>
            <person name="Kosarev P."/>
            <person name="Mahmoud A."/>
            <person name="Hajiyev E."/>
            <person name="Babayeva S."/>
            <person name="Izzatullayeva V."/>
            <person name="Mammadov A."/>
            <person name="Mammadov A."/>
            <person name="Sharifova S."/>
            <person name="Ojaghi J."/>
            <person name="Eynullazada K."/>
            <person name="Bayramov B."/>
            <person name="Abdulazimova A."/>
            <person name="Shahmuradov I."/>
        </authorList>
    </citation>
    <scope>NUCLEOTIDE SEQUENCE [LARGE SCALE GENOMIC DNA]</scope>
    <source>
        <strain evidence="3">cv. AG2017</strain>
        <tissue evidence="2">Leaf</tissue>
    </source>
</reference>
<accession>A0A2I0L6R1</accession>
<dbReference type="AlphaFoldDB" id="A0A2I0L6R1"/>
<sequence length="152" mass="16642">MEFQGLFSYLPLRPSENPPLALKSPPPTPSLPRPKPSPPPPQVDDGLKAVPGDDFSARFVTLGGYRHLLLSSSSSHYVASANLVPSGTSLACDGRDRDPSCSNPGNEENEVKKIIQWAKDSTRLDPSHSFNEEPHDDDEDEVKDLEIAQRLI</sequence>
<evidence type="ECO:0000256" key="1">
    <source>
        <dbReference type="SAM" id="MobiDB-lite"/>
    </source>
</evidence>
<dbReference type="EMBL" id="PGOL01000122">
    <property type="protein sequence ID" value="PKI76392.1"/>
    <property type="molecule type" value="Genomic_DNA"/>
</dbReference>
<organism evidence="2 3">
    <name type="scientific">Punica granatum</name>
    <name type="common">Pomegranate</name>
    <dbReference type="NCBI Taxonomy" id="22663"/>
    <lineage>
        <taxon>Eukaryota</taxon>
        <taxon>Viridiplantae</taxon>
        <taxon>Streptophyta</taxon>
        <taxon>Embryophyta</taxon>
        <taxon>Tracheophyta</taxon>
        <taxon>Spermatophyta</taxon>
        <taxon>Magnoliopsida</taxon>
        <taxon>eudicotyledons</taxon>
        <taxon>Gunneridae</taxon>
        <taxon>Pentapetalae</taxon>
        <taxon>rosids</taxon>
        <taxon>malvids</taxon>
        <taxon>Myrtales</taxon>
        <taxon>Lythraceae</taxon>
        <taxon>Punica</taxon>
    </lineage>
</organism>
<protein>
    <submittedName>
        <fullName evidence="2">Uncharacterized protein</fullName>
    </submittedName>
</protein>
<dbReference type="Proteomes" id="UP000233551">
    <property type="component" value="Unassembled WGS sequence"/>
</dbReference>
<feature type="region of interest" description="Disordered" evidence="1">
    <location>
        <begin position="1"/>
        <end position="50"/>
    </location>
</feature>
<evidence type="ECO:0000313" key="2">
    <source>
        <dbReference type="EMBL" id="PKI76392.1"/>
    </source>
</evidence>